<dbReference type="EMBL" id="KZ613942">
    <property type="protein sequence ID" value="PMD42956.1"/>
    <property type="molecule type" value="Genomic_DNA"/>
</dbReference>
<evidence type="ECO:0000259" key="2">
    <source>
        <dbReference type="Pfam" id="PF24864"/>
    </source>
</evidence>
<protein>
    <recommendedName>
        <fullName evidence="2">DUF7730 domain-containing protein</fullName>
    </recommendedName>
</protein>
<name>A0A2J6RWR9_HYAVF</name>
<dbReference type="Pfam" id="PF24864">
    <property type="entry name" value="DUF7730"/>
    <property type="match status" value="1"/>
</dbReference>
<accession>A0A2J6RWR9</accession>
<proteinExistence type="predicted"/>
<dbReference type="InterPro" id="IPR056632">
    <property type="entry name" value="DUF7730"/>
</dbReference>
<gene>
    <name evidence="3" type="ORF">L207DRAFT_288765</name>
</gene>
<sequence length="344" mass="39015">MPKPRKGKGKYVEEKISQSSPLLSLLPEIRYMIWKAAVAMDPILLLGRAYTSGAPIQALSLASTSLPPSSPPSKCRDLHQYPSSKSKTNRSKKPRAPTPLSWLRTNRQIYTEARSILYEHMTVHFCNVFTFNALFLQPRTSIIHPALLRSLSFCLTLVIDSDLRDGFRLSRAPGIAHGWETGHGRGVCCCPFCFANFASFATGSVDDVMDKLPAVRELRLRIEFRCRWGQGNVRPVVGQFANGRVRKGHLYRPRNPVPLVCVDDRATVVEFVREFCGLWPLKIFEGRKMEVACVDFSTEGIKHDPRNECPHPSDRCWCRGRNIDKESLQMSGIVEEIEKRMLDR</sequence>
<evidence type="ECO:0000313" key="3">
    <source>
        <dbReference type="EMBL" id="PMD42956.1"/>
    </source>
</evidence>
<keyword evidence="4" id="KW-1185">Reference proteome</keyword>
<evidence type="ECO:0000256" key="1">
    <source>
        <dbReference type="SAM" id="MobiDB-lite"/>
    </source>
</evidence>
<reference evidence="3 4" key="1">
    <citation type="submission" date="2016-04" db="EMBL/GenBank/DDBJ databases">
        <title>A degradative enzymes factory behind the ericoid mycorrhizal symbiosis.</title>
        <authorList>
            <consortium name="DOE Joint Genome Institute"/>
            <person name="Martino E."/>
            <person name="Morin E."/>
            <person name="Grelet G."/>
            <person name="Kuo A."/>
            <person name="Kohler A."/>
            <person name="Daghino S."/>
            <person name="Barry K."/>
            <person name="Choi C."/>
            <person name="Cichocki N."/>
            <person name="Clum A."/>
            <person name="Copeland A."/>
            <person name="Hainaut M."/>
            <person name="Haridas S."/>
            <person name="Labutti K."/>
            <person name="Lindquist E."/>
            <person name="Lipzen A."/>
            <person name="Khouja H.-R."/>
            <person name="Murat C."/>
            <person name="Ohm R."/>
            <person name="Olson A."/>
            <person name="Spatafora J."/>
            <person name="Veneault-Fourrey C."/>
            <person name="Henrissat B."/>
            <person name="Grigoriev I."/>
            <person name="Martin F."/>
            <person name="Perotto S."/>
        </authorList>
    </citation>
    <scope>NUCLEOTIDE SEQUENCE [LARGE SCALE GENOMIC DNA]</scope>
    <source>
        <strain evidence="3 4">F</strain>
    </source>
</reference>
<dbReference type="Proteomes" id="UP000235786">
    <property type="component" value="Unassembled WGS sequence"/>
</dbReference>
<organism evidence="3 4">
    <name type="scientific">Hyaloscypha variabilis (strain UAMH 11265 / GT02V1 / F)</name>
    <name type="common">Meliniomyces variabilis</name>
    <dbReference type="NCBI Taxonomy" id="1149755"/>
    <lineage>
        <taxon>Eukaryota</taxon>
        <taxon>Fungi</taxon>
        <taxon>Dikarya</taxon>
        <taxon>Ascomycota</taxon>
        <taxon>Pezizomycotina</taxon>
        <taxon>Leotiomycetes</taxon>
        <taxon>Helotiales</taxon>
        <taxon>Hyaloscyphaceae</taxon>
        <taxon>Hyaloscypha</taxon>
        <taxon>Hyaloscypha variabilis</taxon>
    </lineage>
</organism>
<feature type="region of interest" description="Disordered" evidence="1">
    <location>
        <begin position="65"/>
        <end position="99"/>
    </location>
</feature>
<dbReference type="OrthoDB" id="4368674at2759"/>
<evidence type="ECO:0000313" key="4">
    <source>
        <dbReference type="Proteomes" id="UP000235786"/>
    </source>
</evidence>
<dbReference type="AlphaFoldDB" id="A0A2J6RWR9"/>
<feature type="domain" description="DUF7730" evidence="2">
    <location>
        <begin position="18"/>
        <end position="141"/>
    </location>
</feature>
<dbReference type="PANTHER" id="PTHR38790">
    <property type="entry name" value="2EXR DOMAIN-CONTAINING PROTEIN-RELATED"/>
    <property type="match status" value="1"/>
</dbReference>